<keyword evidence="1" id="KW-0472">Membrane</keyword>
<feature type="transmembrane region" description="Helical" evidence="1">
    <location>
        <begin position="18"/>
        <end position="37"/>
    </location>
</feature>
<protein>
    <submittedName>
        <fullName evidence="2">DUF3267 domain-containing protein</fullName>
    </submittedName>
</protein>
<comment type="caution">
    <text evidence="2">The sequence shown here is derived from an EMBL/GenBank/DDBJ whole genome shotgun (WGS) entry which is preliminary data.</text>
</comment>
<evidence type="ECO:0000256" key="1">
    <source>
        <dbReference type="SAM" id="Phobius"/>
    </source>
</evidence>
<dbReference type="Proteomes" id="UP000600565">
    <property type="component" value="Unassembled WGS sequence"/>
</dbReference>
<proteinExistence type="predicted"/>
<feature type="transmembrane region" description="Helical" evidence="1">
    <location>
        <begin position="49"/>
        <end position="72"/>
    </location>
</feature>
<name>A0ABR8XPP0_9BACL</name>
<dbReference type="Pfam" id="PF11667">
    <property type="entry name" value="DUF3267"/>
    <property type="match status" value="1"/>
</dbReference>
<dbReference type="InterPro" id="IPR021683">
    <property type="entry name" value="DUF3267"/>
</dbReference>
<accession>A0ABR8XPP0</accession>
<sequence length="180" mass="21135">MHCWKTINIEREYGTTRLFLLGITLFILVFCFSYIAFSFNFNGQHIDHYLWLVFLAIPFLYPLHKFLHYIALFQYKKSLILRLKIQYYFIPVINMRLENGIPKKSYIFALVTPFIIINTCLVIGGFSIPQYAHYFSGLLALHCSICLMDFLYVKNLMSAPNNAIIEETPRGYEILVPLDL</sequence>
<organism evidence="2 3">
    <name type="scientific">Solibacillus merdavium</name>
    <dbReference type="NCBI Taxonomy" id="2762218"/>
    <lineage>
        <taxon>Bacteria</taxon>
        <taxon>Bacillati</taxon>
        <taxon>Bacillota</taxon>
        <taxon>Bacilli</taxon>
        <taxon>Bacillales</taxon>
        <taxon>Caryophanaceae</taxon>
        <taxon>Solibacillus</taxon>
    </lineage>
</organism>
<feature type="transmembrane region" description="Helical" evidence="1">
    <location>
        <begin position="105"/>
        <end position="128"/>
    </location>
</feature>
<feature type="transmembrane region" description="Helical" evidence="1">
    <location>
        <begin position="134"/>
        <end position="153"/>
    </location>
</feature>
<dbReference type="EMBL" id="JACSPW010000011">
    <property type="protein sequence ID" value="MBD8033914.1"/>
    <property type="molecule type" value="Genomic_DNA"/>
</dbReference>
<gene>
    <name evidence="2" type="ORF">H9632_12660</name>
</gene>
<keyword evidence="1" id="KW-0812">Transmembrane</keyword>
<evidence type="ECO:0000313" key="3">
    <source>
        <dbReference type="Proteomes" id="UP000600565"/>
    </source>
</evidence>
<reference evidence="2 3" key="1">
    <citation type="submission" date="2020-08" db="EMBL/GenBank/DDBJ databases">
        <title>A Genomic Blueprint of the Chicken Gut Microbiome.</title>
        <authorList>
            <person name="Gilroy R."/>
            <person name="Ravi A."/>
            <person name="Getino M."/>
            <person name="Pursley I."/>
            <person name="Horton D.L."/>
            <person name="Alikhan N.-F."/>
            <person name="Baker D."/>
            <person name="Gharbi K."/>
            <person name="Hall N."/>
            <person name="Watson M."/>
            <person name="Adriaenssens E.M."/>
            <person name="Foster-Nyarko E."/>
            <person name="Jarju S."/>
            <person name="Secka A."/>
            <person name="Antonio M."/>
            <person name="Oren A."/>
            <person name="Chaudhuri R."/>
            <person name="La Ragione R.M."/>
            <person name="Hildebrand F."/>
            <person name="Pallen M.J."/>
        </authorList>
    </citation>
    <scope>NUCLEOTIDE SEQUENCE [LARGE SCALE GENOMIC DNA]</scope>
    <source>
        <strain evidence="2 3">Sa1YVA6</strain>
    </source>
</reference>
<keyword evidence="1" id="KW-1133">Transmembrane helix</keyword>
<keyword evidence="3" id="KW-1185">Reference proteome</keyword>
<evidence type="ECO:0000313" key="2">
    <source>
        <dbReference type="EMBL" id="MBD8033914.1"/>
    </source>
</evidence>
<dbReference type="RefSeq" id="WP_191704428.1">
    <property type="nucleotide sequence ID" value="NZ_JACSPW010000011.1"/>
</dbReference>